<evidence type="ECO:0000313" key="9">
    <source>
        <dbReference type="Proteomes" id="UP000036987"/>
    </source>
</evidence>
<feature type="signal peptide" evidence="6">
    <location>
        <begin position="1"/>
        <end position="33"/>
    </location>
</feature>
<keyword evidence="5" id="KW-0325">Glycoprotein</keyword>
<organism evidence="8 9">
    <name type="scientific">Zostera marina</name>
    <name type="common">Eelgrass</name>
    <dbReference type="NCBI Taxonomy" id="29655"/>
    <lineage>
        <taxon>Eukaryota</taxon>
        <taxon>Viridiplantae</taxon>
        <taxon>Streptophyta</taxon>
        <taxon>Embryophyta</taxon>
        <taxon>Tracheophyta</taxon>
        <taxon>Spermatophyta</taxon>
        <taxon>Magnoliopsida</taxon>
        <taxon>Liliopsida</taxon>
        <taxon>Zosteraceae</taxon>
        <taxon>Zostera</taxon>
    </lineage>
</organism>
<keyword evidence="4 6" id="KW-0732">Signal</keyword>
<name>A0A0K9NZ10_ZOSMR</name>
<comment type="similarity">
    <text evidence="2">Belongs to the strictosidine synthase family.</text>
</comment>
<accession>A0A0K9NZ10</accession>
<evidence type="ECO:0000256" key="1">
    <source>
        <dbReference type="ARBA" id="ARBA00004116"/>
    </source>
</evidence>
<protein>
    <submittedName>
        <fullName evidence="8">Strictosidine synthase family protein</fullName>
    </submittedName>
</protein>
<comment type="subcellular location">
    <subcellularLocation>
        <location evidence="1">Vacuole</location>
    </subcellularLocation>
</comment>
<evidence type="ECO:0000256" key="4">
    <source>
        <dbReference type="ARBA" id="ARBA00022729"/>
    </source>
</evidence>
<dbReference type="Proteomes" id="UP000036987">
    <property type="component" value="Unassembled WGS sequence"/>
</dbReference>
<feature type="domain" description="Strictosidine synthase conserved region" evidence="7">
    <location>
        <begin position="168"/>
        <end position="255"/>
    </location>
</feature>
<dbReference type="OMA" id="KPKFGWQ"/>
<evidence type="ECO:0000256" key="3">
    <source>
        <dbReference type="ARBA" id="ARBA00022554"/>
    </source>
</evidence>
<gene>
    <name evidence="8" type="ORF">ZOSMA_54G01110</name>
</gene>
<keyword evidence="9" id="KW-1185">Reference proteome</keyword>
<evidence type="ECO:0000256" key="5">
    <source>
        <dbReference type="ARBA" id="ARBA00023180"/>
    </source>
</evidence>
<dbReference type="PANTHER" id="PTHR10426">
    <property type="entry name" value="STRICTOSIDINE SYNTHASE-RELATED"/>
    <property type="match status" value="1"/>
</dbReference>
<dbReference type="STRING" id="29655.A0A0K9NZ10"/>
<dbReference type="Pfam" id="PF03088">
    <property type="entry name" value="Str_synth"/>
    <property type="match status" value="1"/>
</dbReference>
<dbReference type="OrthoDB" id="1908448at2759"/>
<evidence type="ECO:0000313" key="8">
    <source>
        <dbReference type="EMBL" id="KMZ61180.1"/>
    </source>
</evidence>
<dbReference type="AlphaFoldDB" id="A0A0K9NZ10"/>
<evidence type="ECO:0000256" key="6">
    <source>
        <dbReference type="SAM" id="SignalP"/>
    </source>
</evidence>
<dbReference type="InterPro" id="IPR011042">
    <property type="entry name" value="6-blade_b-propeller_TolB-like"/>
</dbReference>
<keyword evidence="3" id="KW-0926">Vacuole</keyword>
<dbReference type="InterPro" id="IPR018119">
    <property type="entry name" value="Strictosidine_synth_cons-reg"/>
</dbReference>
<dbReference type="SUPFAM" id="SSF63829">
    <property type="entry name" value="Calcium-dependent phosphotriesterase"/>
    <property type="match status" value="1"/>
</dbReference>
<dbReference type="EMBL" id="LFYR01001529">
    <property type="protein sequence ID" value="KMZ61180.1"/>
    <property type="molecule type" value="Genomic_DNA"/>
</dbReference>
<reference evidence="9" key="1">
    <citation type="journal article" date="2016" name="Nature">
        <title>The genome of the seagrass Zostera marina reveals angiosperm adaptation to the sea.</title>
        <authorList>
            <person name="Olsen J.L."/>
            <person name="Rouze P."/>
            <person name="Verhelst B."/>
            <person name="Lin Y.-C."/>
            <person name="Bayer T."/>
            <person name="Collen J."/>
            <person name="Dattolo E."/>
            <person name="De Paoli E."/>
            <person name="Dittami S."/>
            <person name="Maumus F."/>
            <person name="Michel G."/>
            <person name="Kersting A."/>
            <person name="Lauritano C."/>
            <person name="Lohaus R."/>
            <person name="Toepel M."/>
            <person name="Tonon T."/>
            <person name="Vanneste K."/>
            <person name="Amirebrahimi M."/>
            <person name="Brakel J."/>
            <person name="Bostroem C."/>
            <person name="Chovatia M."/>
            <person name="Grimwood J."/>
            <person name="Jenkins J.W."/>
            <person name="Jueterbock A."/>
            <person name="Mraz A."/>
            <person name="Stam W.T."/>
            <person name="Tice H."/>
            <person name="Bornberg-Bauer E."/>
            <person name="Green P.J."/>
            <person name="Pearson G.A."/>
            <person name="Procaccini G."/>
            <person name="Duarte C.M."/>
            <person name="Schmutz J."/>
            <person name="Reusch T.B.H."/>
            <person name="Van de Peer Y."/>
        </authorList>
    </citation>
    <scope>NUCLEOTIDE SEQUENCE [LARGE SCALE GENOMIC DNA]</scope>
    <source>
        <strain evidence="9">cv. Finnish</strain>
    </source>
</reference>
<dbReference type="Gene3D" id="2.120.10.30">
    <property type="entry name" value="TolB, C-terminal domain"/>
    <property type="match status" value="1"/>
</dbReference>
<comment type="caution">
    <text evidence="8">The sequence shown here is derived from an EMBL/GenBank/DDBJ whole genome shotgun (WGS) entry which is preliminary data.</text>
</comment>
<dbReference type="Pfam" id="PF20067">
    <property type="entry name" value="SSL_N"/>
    <property type="match status" value="1"/>
</dbReference>
<dbReference type="FunFam" id="2.120.10.30:FF:000032">
    <property type="entry name" value="Protein STRICTOSIDINE SYNTHASE-LIKE 13"/>
    <property type="match status" value="1"/>
</dbReference>
<sequence>MFFAGSPSSSPLSTCSVLLLLLVLLQITHVVVAYKLAVVDQHSRSTFGAITLPSVIGPESISFDSSGEGPYTGVSDGRVLKWEGRKRGWVEFAVAPRHIGVSRKECDGTRSTKTEEKCGRTLGLRFCNSTGDLFIADAYYGLMKVGRKGGVAVPLATSSDGVPFNFVNGLDVDQGTGMVYFTDSSTRYRRSEWLWSILMEDTTGRFMSYNPRTKQVKVLLRNLLFPNGVALSKDAAFVLIVETTRQRIIRYWLKGHRTGMSEVFRNVTNFPDNIKRNARGEFWVAVNSGIRRDGNGLKIPGKDDMIKKLGENTIGMRFGEDGDILEVLNAVTITDSISEIEERDGRLWLGSAVNPSVGVYTQIIRQLNV</sequence>
<feature type="chain" id="PRO_5005527319" evidence="6">
    <location>
        <begin position="34"/>
        <end position="369"/>
    </location>
</feature>
<dbReference type="GO" id="GO:0016787">
    <property type="term" value="F:hydrolase activity"/>
    <property type="evidence" value="ECO:0000318"/>
    <property type="project" value="GO_Central"/>
</dbReference>
<evidence type="ECO:0000256" key="2">
    <source>
        <dbReference type="ARBA" id="ARBA00009191"/>
    </source>
</evidence>
<dbReference type="GO" id="GO:0005773">
    <property type="term" value="C:vacuole"/>
    <property type="evidence" value="ECO:0007669"/>
    <property type="project" value="UniProtKB-SubCell"/>
</dbReference>
<evidence type="ECO:0000259" key="7">
    <source>
        <dbReference type="Pfam" id="PF03088"/>
    </source>
</evidence>
<proteinExistence type="inferred from homology"/>
<dbReference type="PANTHER" id="PTHR10426:SF106">
    <property type="entry name" value="PROTEIN STRICTOSIDINE SYNTHASE-LIKE 3"/>
    <property type="match status" value="1"/>
</dbReference>